<feature type="region of interest" description="Disordered" evidence="8">
    <location>
        <begin position="1"/>
        <end position="25"/>
    </location>
</feature>
<protein>
    <submittedName>
        <fullName evidence="9">Uncharacterized protein</fullName>
    </submittedName>
</protein>
<dbReference type="PANTHER" id="PTHR18359">
    <property type="entry name" value="WD-REPEAT PROTEIN-RELATED"/>
    <property type="match status" value="1"/>
</dbReference>
<dbReference type="SMART" id="SM00320">
    <property type="entry name" value="WD40"/>
    <property type="match status" value="5"/>
</dbReference>
<dbReference type="SUPFAM" id="SSF50978">
    <property type="entry name" value="WD40 repeat-like"/>
    <property type="match status" value="1"/>
</dbReference>
<keyword evidence="3 7" id="KW-0853">WD repeat</keyword>
<evidence type="ECO:0000256" key="3">
    <source>
        <dbReference type="ARBA" id="ARBA00022574"/>
    </source>
</evidence>
<dbReference type="AlphaFoldDB" id="A0A7S3FW26"/>
<comment type="subcellular location">
    <subcellularLocation>
        <location evidence="1">Nucleus</location>
        <location evidence="1">Nucleolus</location>
    </subcellularLocation>
</comment>
<evidence type="ECO:0000313" key="9">
    <source>
        <dbReference type="EMBL" id="CAE0232485.1"/>
    </source>
</evidence>
<evidence type="ECO:0000256" key="2">
    <source>
        <dbReference type="ARBA" id="ARBA00022552"/>
    </source>
</evidence>
<reference evidence="9" key="1">
    <citation type="submission" date="2021-01" db="EMBL/GenBank/DDBJ databases">
        <authorList>
            <person name="Corre E."/>
            <person name="Pelletier E."/>
            <person name="Niang G."/>
            <person name="Scheremetjew M."/>
            <person name="Finn R."/>
            <person name="Kale V."/>
            <person name="Holt S."/>
            <person name="Cochrane G."/>
            <person name="Meng A."/>
            <person name="Brown T."/>
            <person name="Cohen L."/>
        </authorList>
    </citation>
    <scope>NUCLEOTIDE SEQUENCE</scope>
    <source>
        <strain evidence="9">Ras09</strain>
    </source>
</reference>
<sequence length="403" mass="45814">MQDTQPSSSRKLSSVMDEEKEPVEELDPIQKLLQSSTPLFKRSTLVLKPEHIKFQKLVNANYGHEHQSIVSSVCFHPSENILMTSGLDRKVKLFEVSHSHATLNNPETSNRNNLSSMQNSKKLQSLFMPDLPAYTAKFILDGEQAIITGNRKHFYSYHAQQNKLERFTVGNLEQKNLSQVEVSKRSGSDLFSISSVETGEAHLFSQKSKKLLFSLKMNGSCNSVCFSNDDRYLYTAGDQAEIYQWDLRQRRCIAKVQDQGSFQTTQMDISPDNQHLATGSKMGTVNVYRLNGGLTEQGHTKNMLTEGQKPEKTLMNLTTSITDLRFNPTSQLLVFCSKWKKNALRMVHIPSYATYQNFPGAATGILKYPLNLDFNQVTGEYLAMGNDEGKVHLWHLPYFYQFK</sequence>
<dbReference type="InterPro" id="IPR045161">
    <property type="entry name" value="Utp18"/>
</dbReference>
<dbReference type="PROSITE" id="PS50082">
    <property type="entry name" value="WD_REPEATS_2"/>
    <property type="match status" value="1"/>
</dbReference>
<dbReference type="InterPro" id="IPR015943">
    <property type="entry name" value="WD40/YVTN_repeat-like_dom_sf"/>
</dbReference>
<evidence type="ECO:0000256" key="8">
    <source>
        <dbReference type="SAM" id="MobiDB-lite"/>
    </source>
</evidence>
<keyword evidence="2" id="KW-0698">rRNA processing</keyword>
<dbReference type="GO" id="GO:0034388">
    <property type="term" value="C:Pwp2p-containing subcomplex of 90S preribosome"/>
    <property type="evidence" value="ECO:0007669"/>
    <property type="project" value="TreeGrafter"/>
</dbReference>
<evidence type="ECO:0000256" key="6">
    <source>
        <dbReference type="ARBA" id="ARBA00025767"/>
    </source>
</evidence>
<evidence type="ECO:0000256" key="4">
    <source>
        <dbReference type="ARBA" id="ARBA00022737"/>
    </source>
</evidence>
<feature type="repeat" description="WD" evidence="7">
    <location>
        <begin position="63"/>
        <end position="104"/>
    </location>
</feature>
<keyword evidence="4" id="KW-0677">Repeat</keyword>
<evidence type="ECO:0000256" key="5">
    <source>
        <dbReference type="ARBA" id="ARBA00023242"/>
    </source>
</evidence>
<organism evidence="9">
    <name type="scientific">Strombidium rassoulzadegani</name>
    <dbReference type="NCBI Taxonomy" id="1082188"/>
    <lineage>
        <taxon>Eukaryota</taxon>
        <taxon>Sar</taxon>
        <taxon>Alveolata</taxon>
        <taxon>Ciliophora</taxon>
        <taxon>Intramacronucleata</taxon>
        <taxon>Spirotrichea</taxon>
        <taxon>Oligotrichia</taxon>
        <taxon>Strombidiidae</taxon>
        <taxon>Strombidium</taxon>
    </lineage>
</organism>
<evidence type="ECO:0000256" key="7">
    <source>
        <dbReference type="PROSITE-ProRule" id="PRU00221"/>
    </source>
</evidence>
<dbReference type="Gene3D" id="2.130.10.10">
    <property type="entry name" value="YVTN repeat-like/Quinoprotein amine dehydrogenase"/>
    <property type="match status" value="1"/>
</dbReference>
<dbReference type="EMBL" id="HBIA01008415">
    <property type="protein sequence ID" value="CAE0232485.1"/>
    <property type="molecule type" value="Transcribed_RNA"/>
</dbReference>
<dbReference type="InterPro" id="IPR001680">
    <property type="entry name" value="WD40_rpt"/>
</dbReference>
<name>A0A7S3FW26_9SPIT</name>
<dbReference type="PANTHER" id="PTHR18359:SF0">
    <property type="entry name" value="U3 SMALL NUCLEOLAR RNA-ASSOCIATED PROTEIN 18 HOMOLOG"/>
    <property type="match status" value="1"/>
</dbReference>
<evidence type="ECO:0000256" key="1">
    <source>
        <dbReference type="ARBA" id="ARBA00004604"/>
    </source>
</evidence>
<accession>A0A7S3FW26</accession>
<feature type="compositionally biased region" description="Acidic residues" evidence="8">
    <location>
        <begin position="16"/>
        <end position="25"/>
    </location>
</feature>
<dbReference type="InterPro" id="IPR036322">
    <property type="entry name" value="WD40_repeat_dom_sf"/>
</dbReference>
<feature type="compositionally biased region" description="Polar residues" evidence="8">
    <location>
        <begin position="1"/>
        <end position="12"/>
    </location>
</feature>
<dbReference type="GO" id="GO:0032040">
    <property type="term" value="C:small-subunit processome"/>
    <property type="evidence" value="ECO:0007669"/>
    <property type="project" value="TreeGrafter"/>
</dbReference>
<gene>
    <name evidence="9" type="ORF">SRAS04492_LOCUS4283</name>
</gene>
<keyword evidence="5" id="KW-0539">Nucleus</keyword>
<dbReference type="GO" id="GO:0006364">
    <property type="term" value="P:rRNA processing"/>
    <property type="evidence" value="ECO:0007669"/>
    <property type="project" value="UniProtKB-KW"/>
</dbReference>
<proteinExistence type="inferred from homology"/>
<dbReference type="Pfam" id="PF00400">
    <property type="entry name" value="WD40"/>
    <property type="match status" value="2"/>
</dbReference>
<comment type="similarity">
    <text evidence="6">Belongs to the WD repeat UTP18 family.</text>
</comment>